<feature type="compositionally biased region" description="Basic and acidic residues" evidence="7">
    <location>
        <begin position="1"/>
        <end position="16"/>
    </location>
</feature>
<sequence>MSRGVKEIVPDFHSSEPKSVSSNDCYMRLVGSVENTTHRENFIKTIDSEETMKDLNEAVESISIMENENTELILEHMTLHYTFKEENTFVQSEHTKYESYFNSDFYDLMKDKASYEKLEEICRNYETIKSANVDQAMVEHNQRVAKTNSYFIGKGSSQNEAKAAALALSFYTGTKSGISNQDASNKTNIEYRSQRVVIDKPREEKPIEKLIICNYLLRALSKIPYYRGYVTRACSLKDDVLKLYMPGSLIIWTQFNGTFKGKSVLNDFDFVHRNTFFKIYSLTGRPIKTFSNYEDEDEILFLPDSTFLVLKHVASHHGTQHTLYMRQVELGLSTSSILWVDDRIFKDDWNNEEYMTYAEAKDLKKNIRFIQKSNTDNALSFLRSPFGQRLKNRDTFRIVTDMGRDNEQPAYNAGARFIKGIRMLGFNNQCLVFVGNKERTEKIINTELDAHERQFTKVTVSSDDLKSFISFESTL</sequence>
<keyword evidence="3 6" id="KW-0808">Transferase</keyword>
<evidence type="ECO:0000256" key="2">
    <source>
        <dbReference type="ARBA" id="ARBA00022676"/>
    </source>
</evidence>
<dbReference type="Gene3D" id="3.90.176.10">
    <property type="entry name" value="Toxin ADP-ribosyltransferase, Chain A, domain 1"/>
    <property type="match status" value="1"/>
</dbReference>
<keyword evidence="4" id="KW-0548">Nucleotidyltransferase</keyword>
<dbReference type="GO" id="GO:0106274">
    <property type="term" value="F:NAD+-protein-arginine ADP-ribosyltransferase activity"/>
    <property type="evidence" value="ECO:0007669"/>
    <property type="project" value="UniProtKB-EC"/>
</dbReference>
<feature type="region of interest" description="Disordered" evidence="7">
    <location>
        <begin position="1"/>
        <end position="20"/>
    </location>
</feature>
<dbReference type="EMBL" id="CAJOBD010002139">
    <property type="protein sequence ID" value="CAF3858883.1"/>
    <property type="molecule type" value="Genomic_DNA"/>
</dbReference>
<dbReference type="EMBL" id="CAJNOT010000257">
    <property type="protein sequence ID" value="CAF0915857.1"/>
    <property type="molecule type" value="Genomic_DNA"/>
</dbReference>
<evidence type="ECO:0000256" key="3">
    <source>
        <dbReference type="ARBA" id="ARBA00022679"/>
    </source>
</evidence>
<evidence type="ECO:0000256" key="1">
    <source>
        <dbReference type="ARBA" id="ARBA00009558"/>
    </source>
</evidence>
<keyword evidence="6" id="KW-0521">NADP</keyword>
<evidence type="ECO:0000313" key="10">
    <source>
        <dbReference type="Proteomes" id="UP000663864"/>
    </source>
</evidence>
<comment type="catalytic activity">
    <reaction evidence="5 6">
        <text>L-arginyl-[protein] + NAD(+) = N(omega)-(ADP-D-ribosyl)-L-arginyl-[protein] + nicotinamide + H(+)</text>
        <dbReference type="Rhea" id="RHEA:19149"/>
        <dbReference type="Rhea" id="RHEA-COMP:10532"/>
        <dbReference type="Rhea" id="RHEA-COMP:15087"/>
        <dbReference type="ChEBI" id="CHEBI:15378"/>
        <dbReference type="ChEBI" id="CHEBI:17154"/>
        <dbReference type="ChEBI" id="CHEBI:29965"/>
        <dbReference type="ChEBI" id="CHEBI:57540"/>
        <dbReference type="ChEBI" id="CHEBI:142554"/>
        <dbReference type="EC" id="2.4.2.31"/>
    </reaction>
</comment>
<evidence type="ECO:0000313" key="9">
    <source>
        <dbReference type="EMBL" id="CAF3858883.1"/>
    </source>
</evidence>
<proteinExistence type="inferred from homology"/>
<keyword evidence="6" id="KW-0520">NAD</keyword>
<evidence type="ECO:0000256" key="4">
    <source>
        <dbReference type="ARBA" id="ARBA00022695"/>
    </source>
</evidence>
<dbReference type="InterPro" id="IPR000768">
    <property type="entry name" value="ART"/>
</dbReference>
<organism evidence="8 10">
    <name type="scientific">Rotaria sordida</name>
    <dbReference type="NCBI Taxonomy" id="392033"/>
    <lineage>
        <taxon>Eukaryota</taxon>
        <taxon>Metazoa</taxon>
        <taxon>Spiralia</taxon>
        <taxon>Gnathifera</taxon>
        <taxon>Rotifera</taxon>
        <taxon>Eurotatoria</taxon>
        <taxon>Bdelloidea</taxon>
        <taxon>Philodinida</taxon>
        <taxon>Philodinidae</taxon>
        <taxon>Rotaria</taxon>
    </lineage>
</organism>
<comment type="caution">
    <text evidence="8">The sequence shown here is derived from an EMBL/GenBank/DDBJ whole genome shotgun (WGS) entry which is preliminary data.</text>
</comment>
<dbReference type="AlphaFoldDB" id="A0A814APU0"/>
<keyword evidence="2 6" id="KW-0328">Glycosyltransferase</keyword>
<gene>
    <name evidence="9" type="ORF">JBS370_LOCUS18666</name>
    <name evidence="8" type="ORF">ZHD862_LOCUS8133</name>
</gene>
<accession>A0A814APU0</accession>
<comment type="similarity">
    <text evidence="1 6">Belongs to the Arg-specific ADP-ribosyltransferase family.</text>
</comment>
<dbReference type="Pfam" id="PF01129">
    <property type="entry name" value="ART"/>
    <property type="match status" value="1"/>
</dbReference>
<name>A0A814APU0_9BILA</name>
<dbReference type="GO" id="GO:0016779">
    <property type="term" value="F:nucleotidyltransferase activity"/>
    <property type="evidence" value="ECO:0007669"/>
    <property type="project" value="UniProtKB-KW"/>
</dbReference>
<dbReference type="EC" id="2.4.2.31" evidence="6"/>
<evidence type="ECO:0000256" key="5">
    <source>
        <dbReference type="ARBA" id="ARBA00047597"/>
    </source>
</evidence>
<reference evidence="8" key="1">
    <citation type="submission" date="2021-02" db="EMBL/GenBank/DDBJ databases">
        <authorList>
            <person name="Nowell W R."/>
        </authorList>
    </citation>
    <scope>NUCLEOTIDE SEQUENCE</scope>
</reference>
<dbReference type="SUPFAM" id="SSF56399">
    <property type="entry name" value="ADP-ribosylation"/>
    <property type="match status" value="1"/>
</dbReference>
<dbReference type="Proteomes" id="UP000663864">
    <property type="component" value="Unassembled WGS sequence"/>
</dbReference>
<dbReference type="Proteomes" id="UP000663836">
    <property type="component" value="Unassembled WGS sequence"/>
</dbReference>
<evidence type="ECO:0000256" key="7">
    <source>
        <dbReference type="SAM" id="MobiDB-lite"/>
    </source>
</evidence>
<evidence type="ECO:0000256" key="6">
    <source>
        <dbReference type="RuleBase" id="RU361228"/>
    </source>
</evidence>
<protein>
    <recommendedName>
        <fullName evidence="6">NAD(P)(+)--arginine ADP-ribosyltransferase</fullName>
        <ecNumber evidence="6">2.4.2.31</ecNumber>
    </recommendedName>
    <alternativeName>
        <fullName evidence="6">Mono(ADP-ribosyl)transferase</fullName>
    </alternativeName>
</protein>
<evidence type="ECO:0000313" key="8">
    <source>
        <dbReference type="EMBL" id="CAF0915857.1"/>
    </source>
</evidence>